<comment type="caution">
    <text evidence="2">The sequence shown here is derived from an EMBL/GenBank/DDBJ whole genome shotgun (WGS) entry which is preliminary data.</text>
</comment>
<dbReference type="Gene3D" id="1.10.260.40">
    <property type="entry name" value="lambda repressor-like DNA-binding domains"/>
    <property type="match status" value="1"/>
</dbReference>
<dbReference type="GO" id="GO:0003677">
    <property type="term" value="F:DNA binding"/>
    <property type="evidence" value="ECO:0007669"/>
    <property type="project" value="InterPro"/>
</dbReference>
<dbReference type="Proteomes" id="UP000050833">
    <property type="component" value="Unassembled WGS sequence"/>
</dbReference>
<dbReference type="RefSeq" id="WP_055941693.1">
    <property type="nucleotide sequence ID" value="NZ_LLKB01000001.1"/>
</dbReference>
<evidence type="ECO:0000313" key="2">
    <source>
        <dbReference type="EMBL" id="KQC86294.1"/>
    </source>
</evidence>
<evidence type="ECO:0000259" key="1">
    <source>
        <dbReference type="Pfam" id="PF01381"/>
    </source>
</evidence>
<evidence type="ECO:0000313" key="3">
    <source>
        <dbReference type="Proteomes" id="UP000050833"/>
    </source>
</evidence>
<sequence>MQYLEETKMSKYRFAQESGISISTLYDIIKKEDYDIRESNIIKVSRGMGIGPFELFQKNEKVLVLQKMQEIDLIKETRILPLEYQLVVVEYLHSLRKIAEKSK</sequence>
<proteinExistence type="predicted"/>
<dbReference type="Pfam" id="PF01381">
    <property type="entry name" value="HTH_3"/>
    <property type="match status" value="1"/>
</dbReference>
<organism evidence="2 3">
    <name type="scientific">Butyribacter intestini</name>
    <dbReference type="NCBI Taxonomy" id="1703332"/>
    <lineage>
        <taxon>Bacteria</taxon>
        <taxon>Bacillati</taxon>
        <taxon>Bacillota</taxon>
        <taxon>Clostridia</taxon>
        <taxon>Lachnospirales</taxon>
        <taxon>Lachnospiraceae</taxon>
        <taxon>Butyribacter</taxon>
    </lineage>
</organism>
<dbReference type="SUPFAM" id="SSF47413">
    <property type="entry name" value="lambda repressor-like DNA-binding domains"/>
    <property type="match status" value="1"/>
</dbReference>
<reference evidence="2 3" key="1">
    <citation type="submission" date="2015-10" db="EMBL/GenBank/DDBJ databases">
        <title>Butyribacter intestini gen. nov., sp. nov., a butyric acid-producing bacterium of the family Lachnospiraceae isolated from the human faeces.</title>
        <authorList>
            <person name="Zou Y."/>
            <person name="Xue W."/>
            <person name="Luo G."/>
            <person name="Lv M."/>
        </authorList>
    </citation>
    <scope>NUCLEOTIDE SEQUENCE [LARGE SCALE GENOMIC DNA]</scope>
    <source>
        <strain evidence="2 3">TF01-11</strain>
    </source>
</reference>
<dbReference type="InterPro" id="IPR001387">
    <property type="entry name" value="Cro/C1-type_HTH"/>
</dbReference>
<name>A0AAW3JX40_9FIRM</name>
<accession>A0AAW3JX40</accession>
<feature type="domain" description="HTH cro/C1-type" evidence="1">
    <location>
        <begin position="2"/>
        <end position="55"/>
    </location>
</feature>
<dbReference type="InterPro" id="IPR010982">
    <property type="entry name" value="Lambda_DNA-bd_dom_sf"/>
</dbReference>
<keyword evidence="3" id="KW-1185">Reference proteome</keyword>
<dbReference type="AlphaFoldDB" id="A0AAW3JX40"/>
<dbReference type="EMBL" id="LLKB01000001">
    <property type="protein sequence ID" value="KQC86294.1"/>
    <property type="molecule type" value="Genomic_DNA"/>
</dbReference>
<gene>
    <name evidence="2" type="ORF">APZ18_03650</name>
</gene>
<protein>
    <recommendedName>
        <fullName evidence="1">HTH cro/C1-type domain-containing protein</fullName>
    </recommendedName>
</protein>